<dbReference type="GO" id="GO:0051539">
    <property type="term" value="F:4 iron, 4 sulfur cluster binding"/>
    <property type="evidence" value="ECO:0007669"/>
    <property type="project" value="UniProtKB-KW"/>
</dbReference>
<evidence type="ECO:0000256" key="2">
    <source>
        <dbReference type="ARBA" id="ARBA00004785"/>
    </source>
</evidence>
<comment type="catalytic activity">
    <reaction evidence="13 14">
        <text>coproporphyrinogen III + 2 S-adenosyl-L-methionine = protoporphyrinogen IX + 2 5'-deoxyadenosine + 2 L-methionine + 2 CO2</text>
        <dbReference type="Rhea" id="RHEA:15425"/>
        <dbReference type="ChEBI" id="CHEBI:16526"/>
        <dbReference type="ChEBI" id="CHEBI:17319"/>
        <dbReference type="ChEBI" id="CHEBI:57307"/>
        <dbReference type="ChEBI" id="CHEBI:57309"/>
        <dbReference type="ChEBI" id="CHEBI:57844"/>
        <dbReference type="ChEBI" id="CHEBI:59789"/>
        <dbReference type="EC" id="1.3.98.3"/>
    </reaction>
</comment>
<name>A0A7W9A101_9CAUL</name>
<feature type="binding site" evidence="15">
    <location>
        <position position="241"/>
    </location>
    <ligand>
        <name>S-adenosyl-L-methionine</name>
        <dbReference type="ChEBI" id="CHEBI:59789"/>
        <label>2</label>
    </ligand>
</feature>
<accession>A0A7W9A101</accession>
<feature type="binding site" evidence="15">
    <location>
        <position position="53"/>
    </location>
    <ligand>
        <name>S-adenosyl-L-methionine</name>
        <dbReference type="ChEBI" id="CHEBI:59789"/>
        <label>1</label>
    </ligand>
</feature>
<keyword evidence="19" id="KW-1185">Reference proteome</keyword>
<comment type="cofactor">
    <cofactor evidence="14 16">
        <name>[4Fe-4S] cluster</name>
        <dbReference type="ChEBI" id="CHEBI:49883"/>
    </cofactor>
    <text evidence="14 16">Binds 1 [4Fe-4S] cluster. The cluster is coordinated with 3 cysteines and an exchangeable S-adenosyl-L-methionine.</text>
</comment>
<dbReference type="GO" id="GO:0051989">
    <property type="term" value="F:coproporphyrinogen dehydrogenase activity"/>
    <property type="evidence" value="ECO:0007669"/>
    <property type="project" value="UniProtKB-EC"/>
</dbReference>
<dbReference type="AlphaFoldDB" id="A0A7W9A101"/>
<dbReference type="Pfam" id="PF04055">
    <property type="entry name" value="Radical_SAM"/>
    <property type="match status" value="1"/>
</dbReference>
<dbReference type="Proteomes" id="UP000548978">
    <property type="component" value="Unassembled WGS sequence"/>
</dbReference>
<dbReference type="NCBIfam" id="TIGR00538">
    <property type="entry name" value="hemN"/>
    <property type="match status" value="1"/>
</dbReference>
<feature type="binding site" evidence="16">
    <location>
        <position position="59"/>
    </location>
    <ligand>
        <name>[4Fe-4S] cluster</name>
        <dbReference type="ChEBI" id="CHEBI:49883"/>
        <note>4Fe-4S-S-AdoMet</note>
    </ligand>
</feature>
<dbReference type="InterPro" id="IPR006638">
    <property type="entry name" value="Elp3/MiaA/NifB-like_rSAM"/>
</dbReference>
<dbReference type="InterPro" id="IPR004558">
    <property type="entry name" value="Coprogen_oxidase_HemN"/>
</dbReference>
<keyword evidence="8 14" id="KW-0479">Metal-binding</keyword>
<keyword evidence="11 14" id="KW-0411">Iron-sulfur</keyword>
<evidence type="ECO:0000256" key="5">
    <source>
        <dbReference type="ARBA" id="ARBA00022485"/>
    </source>
</evidence>
<evidence type="ECO:0000256" key="1">
    <source>
        <dbReference type="ARBA" id="ARBA00004496"/>
    </source>
</evidence>
<keyword evidence="9 14" id="KW-0560">Oxidoreductase</keyword>
<dbReference type="Gene3D" id="1.10.10.920">
    <property type="match status" value="1"/>
</dbReference>
<proteinExistence type="inferred from homology"/>
<keyword evidence="5 14" id="KW-0004">4Fe-4S</keyword>
<feature type="binding site" evidence="15">
    <location>
        <position position="182"/>
    </location>
    <ligand>
        <name>S-adenosyl-L-methionine</name>
        <dbReference type="ChEBI" id="CHEBI:59789"/>
        <label>2</label>
    </ligand>
</feature>
<feature type="binding site" evidence="15">
    <location>
        <position position="110"/>
    </location>
    <ligand>
        <name>S-adenosyl-L-methionine</name>
        <dbReference type="ChEBI" id="CHEBI:59789"/>
        <label>1</label>
    </ligand>
</feature>
<dbReference type="SFLD" id="SFLDS00029">
    <property type="entry name" value="Radical_SAM"/>
    <property type="match status" value="1"/>
</dbReference>
<evidence type="ECO:0000256" key="3">
    <source>
        <dbReference type="ARBA" id="ARBA00005493"/>
    </source>
</evidence>
<dbReference type="UniPathway" id="UPA00251">
    <property type="reaction ID" value="UER00323"/>
</dbReference>
<dbReference type="GO" id="GO:0004109">
    <property type="term" value="F:coproporphyrinogen oxidase activity"/>
    <property type="evidence" value="ECO:0007669"/>
    <property type="project" value="InterPro"/>
</dbReference>
<evidence type="ECO:0000256" key="6">
    <source>
        <dbReference type="ARBA" id="ARBA00022490"/>
    </source>
</evidence>
<dbReference type="OrthoDB" id="9808022at2"/>
<dbReference type="InterPro" id="IPR034505">
    <property type="entry name" value="Coproporphyrinogen-III_oxidase"/>
</dbReference>
<keyword evidence="10 14" id="KW-0408">Iron</keyword>
<dbReference type="InterPro" id="IPR013785">
    <property type="entry name" value="Aldolase_TIM"/>
</dbReference>
<feature type="binding site" evidence="15">
    <location>
        <position position="327"/>
    </location>
    <ligand>
        <name>S-adenosyl-L-methionine</name>
        <dbReference type="ChEBI" id="CHEBI:59789"/>
        <label>1</label>
    </ligand>
</feature>
<feature type="binding site" evidence="16">
    <location>
        <position position="66"/>
    </location>
    <ligand>
        <name>[4Fe-4S] cluster</name>
        <dbReference type="ChEBI" id="CHEBI:49883"/>
        <note>4Fe-4S-S-AdoMet</note>
    </ligand>
</feature>
<keyword evidence="7 14" id="KW-0949">S-adenosyl-L-methionine</keyword>
<evidence type="ECO:0000256" key="10">
    <source>
        <dbReference type="ARBA" id="ARBA00023004"/>
    </source>
</evidence>
<protein>
    <recommendedName>
        <fullName evidence="14">Coproporphyrinogen-III oxidase</fullName>
        <ecNumber evidence="14">1.3.98.3</ecNumber>
    </recommendedName>
</protein>
<evidence type="ECO:0000256" key="9">
    <source>
        <dbReference type="ARBA" id="ARBA00023002"/>
    </source>
</evidence>
<dbReference type="EMBL" id="JACIJB010000001">
    <property type="protein sequence ID" value="MBB5659414.1"/>
    <property type="molecule type" value="Genomic_DNA"/>
</dbReference>
<feature type="binding site" evidence="15">
    <location>
        <position position="170"/>
    </location>
    <ligand>
        <name>S-adenosyl-L-methionine</name>
        <dbReference type="ChEBI" id="CHEBI:59789"/>
        <label>2</label>
    </ligand>
</feature>
<evidence type="ECO:0000256" key="11">
    <source>
        <dbReference type="ARBA" id="ARBA00023014"/>
    </source>
</evidence>
<keyword evidence="6 14" id="KW-0963">Cytoplasm</keyword>
<dbReference type="PANTHER" id="PTHR13932:SF6">
    <property type="entry name" value="OXYGEN-INDEPENDENT COPROPORPHYRINOGEN III OXIDASE"/>
    <property type="match status" value="1"/>
</dbReference>
<dbReference type="PIRSF" id="PIRSF000167">
    <property type="entry name" value="HemN"/>
    <property type="match status" value="1"/>
</dbReference>
<keyword evidence="12 14" id="KW-0627">Porphyrin biosynthesis</keyword>
<comment type="pathway">
    <text evidence="2 14">Porphyrin-containing compound metabolism; protoporphyrin-IX biosynthesis; protoporphyrinogen-IX from coproporphyrinogen-III (AdoMet route): step 1/1.</text>
</comment>
<dbReference type="SUPFAM" id="SSF102114">
    <property type="entry name" value="Radical SAM enzymes"/>
    <property type="match status" value="1"/>
</dbReference>
<dbReference type="EC" id="1.3.98.3" evidence="14"/>
<dbReference type="InterPro" id="IPR007197">
    <property type="entry name" value="rSAM"/>
</dbReference>
<evidence type="ECO:0000256" key="12">
    <source>
        <dbReference type="ARBA" id="ARBA00023244"/>
    </source>
</evidence>
<comment type="subunit">
    <text evidence="4">Monomer.</text>
</comment>
<feature type="binding site" evidence="15">
    <location>
        <begin position="65"/>
        <end position="67"/>
    </location>
    <ligand>
        <name>S-adenosyl-L-methionine</name>
        <dbReference type="ChEBI" id="CHEBI:59789"/>
        <label>2</label>
    </ligand>
</feature>
<gene>
    <name evidence="18" type="ORF">FHS65_000132</name>
</gene>
<evidence type="ECO:0000256" key="4">
    <source>
        <dbReference type="ARBA" id="ARBA00011245"/>
    </source>
</evidence>
<sequence length="452" mass="48832">MTALAEPLLAHASRSLPRYTSYPTALAFRPASDDTLMRGWLDAIQPTDALSVYVHIPFCERLCWYCGCHTSVPNGYDRIAAFLDPLARELDLWVDALPAHAGAAHIHFGGGSPNSLSRDDFSRLLGSISQKLTLRPHAEVAVELDPGHLDPDFARGLGAAGVTRASLGVQTFDPTVQRLVNRVQPFERVEAAVADIRGGGVEAINFDMMYGLPGQTPDNVAASLTAALSLAPDRVALFGYAHVPWMKKHQAMIREDDLADVAGRWSQAEAAEAVLLDHRYVRIGMDHFARPDDPMAAQLANGGLRRNFQGYTDDPADVLIGLGPSAISAFPQGFCQNASRVDHWASAIDRGELPVLRQLATTAEDRLRAAVIERLMCHLEVDLGSVCVEHGRAEGALDEGLDLARALEADGLCTVSGRQIQVSGKASRLVRVVAACFDDQSPSPSRRHSLAI</sequence>
<evidence type="ECO:0000313" key="19">
    <source>
        <dbReference type="Proteomes" id="UP000548978"/>
    </source>
</evidence>
<dbReference type="InterPro" id="IPR058240">
    <property type="entry name" value="rSAM_sf"/>
</dbReference>
<comment type="subcellular location">
    <subcellularLocation>
        <location evidence="1 14">Cytoplasm</location>
    </subcellularLocation>
</comment>
<evidence type="ECO:0000256" key="14">
    <source>
        <dbReference type="PIRNR" id="PIRNR000167"/>
    </source>
</evidence>
<evidence type="ECO:0000256" key="13">
    <source>
        <dbReference type="ARBA" id="ARBA00048321"/>
    </source>
</evidence>
<organism evidence="18 19">
    <name type="scientific">Brevundimonas halotolerans</name>
    <dbReference type="NCBI Taxonomy" id="69670"/>
    <lineage>
        <taxon>Bacteria</taxon>
        <taxon>Pseudomonadati</taxon>
        <taxon>Pseudomonadota</taxon>
        <taxon>Alphaproteobacteria</taxon>
        <taxon>Caulobacterales</taxon>
        <taxon>Caulobacteraceae</taxon>
        <taxon>Brevundimonas</taxon>
    </lineage>
</organism>
<dbReference type="PROSITE" id="PS51918">
    <property type="entry name" value="RADICAL_SAM"/>
    <property type="match status" value="1"/>
</dbReference>
<reference evidence="18 19" key="1">
    <citation type="submission" date="2020-08" db="EMBL/GenBank/DDBJ databases">
        <title>Genomic Encyclopedia of Type Strains, Phase IV (KMG-IV): sequencing the most valuable type-strain genomes for metagenomic binning, comparative biology and taxonomic classification.</title>
        <authorList>
            <person name="Goeker M."/>
        </authorList>
    </citation>
    <scope>NUCLEOTIDE SEQUENCE [LARGE SCALE GENOMIC DNA]</scope>
    <source>
        <strain evidence="18 19">DSM 24448</strain>
    </source>
</reference>
<dbReference type="GO" id="GO:0046872">
    <property type="term" value="F:metal ion binding"/>
    <property type="evidence" value="ECO:0007669"/>
    <property type="project" value="UniProtKB-KW"/>
</dbReference>
<feature type="domain" description="Radical SAM core" evidence="17">
    <location>
        <begin position="44"/>
        <end position="279"/>
    </location>
</feature>
<dbReference type="PANTHER" id="PTHR13932">
    <property type="entry name" value="COPROPORPHYRINIGEN III OXIDASE"/>
    <property type="match status" value="1"/>
</dbReference>
<evidence type="ECO:0000259" key="17">
    <source>
        <dbReference type="PROSITE" id="PS51918"/>
    </source>
</evidence>
<feature type="binding site" evidence="15">
    <location>
        <position position="207"/>
    </location>
    <ligand>
        <name>S-adenosyl-L-methionine</name>
        <dbReference type="ChEBI" id="CHEBI:59789"/>
        <label>2</label>
    </ligand>
</feature>
<dbReference type="SFLD" id="SFLDG01065">
    <property type="entry name" value="anaerobic_coproporphyrinogen-I"/>
    <property type="match status" value="1"/>
</dbReference>
<dbReference type="GO" id="GO:0005737">
    <property type="term" value="C:cytoplasm"/>
    <property type="evidence" value="ECO:0007669"/>
    <property type="project" value="UniProtKB-SubCell"/>
</dbReference>
<comment type="caution">
    <text evidence="18">The sequence shown here is derived from an EMBL/GenBank/DDBJ whole genome shotgun (WGS) entry which is preliminary data.</text>
</comment>
<evidence type="ECO:0000256" key="16">
    <source>
        <dbReference type="PIRSR" id="PIRSR000167-2"/>
    </source>
</evidence>
<feature type="binding site" evidence="16">
    <location>
        <position position="63"/>
    </location>
    <ligand>
        <name>[4Fe-4S] cluster</name>
        <dbReference type="ChEBI" id="CHEBI:49883"/>
        <note>4Fe-4S-S-AdoMet</note>
    </ligand>
</feature>
<evidence type="ECO:0000256" key="7">
    <source>
        <dbReference type="ARBA" id="ARBA00022691"/>
    </source>
</evidence>
<comment type="similarity">
    <text evidence="3 14">Belongs to the anaerobic coproporphyrinogen-III oxidase family.</text>
</comment>
<evidence type="ECO:0000256" key="8">
    <source>
        <dbReference type="ARBA" id="ARBA00022723"/>
    </source>
</evidence>
<dbReference type="SMART" id="SM00729">
    <property type="entry name" value="Elp3"/>
    <property type="match status" value="1"/>
</dbReference>
<dbReference type="CDD" id="cd01335">
    <property type="entry name" value="Radical_SAM"/>
    <property type="match status" value="1"/>
</dbReference>
<feature type="binding site" evidence="15">
    <location>
        <position position="143"/>
    </location>
    <ligand>
        <name>S-adenosyl-L-methionine</name>
        <dbReference type="ChEBI" id="CHEBI:59789"/>
        <label>1</label>
    </ligand>
</feature>
<dbReference type="RefSeq" id="WP_123286421.1">
    <property type="nucleotide sequence ID" value="NZ_JACIJB010000001.1"/>
</dbReference>
<evidence type="ECO:0000256" key="15">
    <source>
        <dbReference type="PIRSR" id="PIRSR000167-1"/>
    </source>
</evidence>
<dbReference type="GO" id="GO:0006782">
    <property type="term" value="P:protoporphyrinogen IX biosynthetic process"/>
    <property type="evidence" value="ECO:0007669"/>
    <property type="project" value="UniProtKB-UniPathway"/>
</dbReference>
<dbReference type="Gene3D" id="3.20.20.70">
    <property type="entry name" value="Aldolase class I"/>
    <property type="match status" value="1"/>
</dbReference>
<evidence type="ECO:0000313" key="18">
    <source>
        <dbReference type="EMBL" id="MBB5659414.1"/>
    </source>
</evidence>